<sequence length="305" mass="34152">MSKPTSTEISVSMDDDTTPPDWDPTSVSTSNTNTTQVPVTTNVAPQQVHNYSSPDPARSFQCVSRVKRDMLAIYNDPPPGIFVIQDEQDLTLIHALITGSFETPYEGGYFYFIVRCPPDYPIKPPKVKFMTTGGGTVRFNPNLYKCGKVCISILGTWSGPAWSPALTISSVLISIQSLLTEKPYHNEPGFERERCPGDSRRYNEIIQHETIRVAVCGMLDNDYALNIPKPLVEAMNHSFVQFYDYYESTVKSKMHLTGSSMQDPFGEQRGVFDYKGLLERLETIYKRLKTKSTPSSSPSCSPESD</sequence>
<evidence type="ECO:0000256" key="5">
    <source>
        <dbReference type="ARBA" id="ARBA00022679"/>
    </source>
</evidence>
<dbReference type="EC" id="2.3.2.23" evidence="3"/>
<dbReference type="Pfam" id="PF00179">
    <property type="entry name" value="UQ_con"/>
    <property type="match status" value="1"/>
</dbReference>
<dbReference type="FunFam" id="3.10.110.10:FF:000046">
    <property type="entry name" value="Ubiquitin-conjugating enzyme E2 Z"/>
    <property type="match status" value="1"/>
</dbReference>
<dbReference type="AlphaFoldDB" id="A0A9P0HK18"/>
<keyword evidence="18" id="KW-1185">Reference proteome</keyword>
<reference evidence="17" key="1">
    <citation type="submission" date="2022-01" db="EMBL/GenBank/DDBJ databases">
        <authorList>
            <person name="King R."/>
        </authorList>
    </citation>
    <scope>NUCLEOTIDE SEQUENCE</scope>
</reference>
<dbReference type="GO" id="GO:0005737">
    <property type="term" value="C:cytoplasm"/>
    <property type="evidence" value="ECO:0007669"/>
    <property type="project" value="UniProtKB-SubCell"/>
</dbReference>
<evidence type="ECO:0000313" key="17">
    <source>
        <dbReference type="EMBL" id="CAH1403559.1"/>
    </source>
</evidence>
<evidence type="ECO:0000256" key="10">
    <source>
        <dbReference type="ARBA" id="ARBA00023242"/>
    </source>
</evidence>
<keyword evidence="6" id="KW-0053">Apoptosis</keyword>
<evidence type="ECO:0000256" key="12">
    <source>
        <dbReference type="ARBA" id="ARBA00041798"/>
    </source>
</evidence>
<dbReference type="GO" id="GO:0005634">
    <property type="term" value="C:nucleus"/>
    <property type="evidence" value="ECO:0007669"/>
    <property type="project" value="UniProtKB-SubCell"/>
</dbReference>
<evidence type="ECO:0000256" key="7">
    <source>
        <dbReference type="ARBA" id="ARBA00022741"/>
    </source>
</evidence>
<keyword evidence="8" id="KW-0833">Ubl conjugation pathway</keyword>
<evidence type="ECO:0000256" key="11">
    <source>
        <dbReference type="ARBA" id="ARBA00039894"/>
    </source>
</evidence>
<proteinExistence type="predicted"/>
<dbReference type="GO" id="GO:0061631">
    <property type="term" value="F:ubiquitin conjugating enzyme activity"/>
    <property type="evidence" value="ECO:0007669"/>
    <property type="project" value="UniProtKB-EC"/>
</dbReference>
<evidence type="ECO:0000259" key="16">
    <source>
        <dbReference type="PROSITE" id="PS50127"/>
    </source>
</evidence>
<dbReference type="OrthoDB" id="47801at2759"/>
<evidence type="ECO:0000256" key="1">
    <source>
        <dbReference type="ARBA" id="ARBA00004123"/>
    </source>
</evidence>
<gene>
    <name evidence="17" type="ORF">NEZAVI_LOCUS12152</name>
</gene>
<name>A0A9P0HK18_NEZVI</name>
<dbReference type="PROSITE" id="PS50127">
    <property type="entry name" value="UBC_2"/>
    <property type="match status" value="1"/>
</dbReference>
<evidence type="ECO:0000256" key="9">
    <source>
        <dbReference type="ARBA" id="ARBA00022840"/>
    </source>
</evidence>
<evidence type="ECO:0000256" key="6">
    <source>
        <dbReference type="ARBA" id="ARBA00022703"/>
    </source>
</evidence>
<keyword evidence="10" id="KW-0539">Nucleus</keyword>
<dbReference type="PANTHER" id="PTHR46116:SF26">
    <property type="entry name" value="UBIQUITIN-CONJUGATING ENZYME E2 Z"/>
    <property type="match status" value="1"/>
</dbReference>
<dbReference type="EMBL" id="OV725081">
    <property type="protein sequence ID" value="CAH1403559.1"/>
    <property type="molecule type" value="Genomic_DNA"/>
</dbReference>
<organism evidence="17 18">
    <name type="scientific">Nezara viridula</name>
    <name type="common">Southern green stink bug</name>
    <name type="synonym">Cimex viridulus</name>
    <dbReference type="NCBI Taxonomy" id="85310"/>
    <lineage>
        <taxon>Eukaryota</taxon>
        <taxon>Metazoa</taxon>
        <taxon>Ecdysozoa</taxon>
        <taxon>Arthropoda</taxon>
        <taxon>Hexapoda</taxon>
        <taxon>Insecta</taxon>
        <taxon>Pterygota</taxon>
        <taxon>Neoptera</taxon>
        <taxon>Paraneoptera</taxon>
        <taxon>Hemiptera</taxon>
        <taxon>Heteroptera</taxon>
        <taxon>Panheteroptera</taxon>
        <taxon>Pentatomomorpha</taxon>
        <taxon>Pentatomoidea</taxon>
        <taxon>Pentatomidae</taxon>
        <taxon>Pentatominae</taxon>
        <taxon>Nezara</taxon>
    </lineage>
</organism>
<dbReference type="Proteomes" id="UP001152798">
    <property type="component" value="Chromosome 5"/>
</dbReference>
<comment type="subcellular location">
    <subcellularLocation>
        <location evidence="2">Cytoplasm</location>
    </subcellularLocation>
    <subcellularLocation>
        <location evidence="1">Nucleus</location>
    </subcellularLocation>
</comment>
<feature type="domain" description="UBC core" evidence="16">
    <location>
        <begin position="61"/>
        <end position="215"/>
    </location>
</feature>
<keyword evidence="7" id="KW-0547">Nucleotide-binding</keyword>
<keyword evidence="5" id="KW-0808">Transferase</keyword>
<dbReference type="PANTHER" id="PTHR46116">
    <property type="entry name" value="(E3-INDEPENDENT) E2 UBIQUITIN-CONJUGATING ENZYME"/>
    <property type="match status" value="1"/>
</dbReference>
<evidence type="ECO:0000256" key="4">
    <source>
        <dbReference type="ARBA" id="ARBA00022490"/>
    </source>
</evidence>
<dbReference type="SMART" id="SM00212">
    <property type="entry name" value="UBCc"/>
    <property type="match status" value="1"/>
</dbReference>
<dbReference type="GO" id="GO:0005524">
    <property type="term" value="F:ATP binding"/>
    <property type="evidence" value="ECO:0007669"/>
    <property type="project" value="UniProtKB-KW"/>
</dbReference>
<dbReference type="GO" id="GO:0043066">
    <property type="term" value="P:negative regulation of apoptotic process"/>
    <property type="evidence" value="ECO:0007669"/>
    <property type="project" value="TreeGrafter"/>
</dbReference>
<keyword evidence="4" id="KW-0963">Cytoplasm</keyword>
<evidence type="ECO:0000256" key="14">
    <source>
        <dbReference type="ARBA" id="ARBA00042401"/>
    </source>
</evidence>
<evidence type="ECO:0000256" key="15">
    <source>
        <dbReference type="SAM" id="MobiDB-lite"/>
    </source>
</evidence>
<dbReference type="Gene3D" id="3.10.110.10">
    <property type="entry name" value="Ubiquitin Conjugating Enzyme"/>
    <property type="match status" value="1"/>
</dbReference>
<evidence type="ECO:0000256" key="13">
    <source>
        <dbReference type="ARBA" id="ARBA00042316"/>
    </source>
</evidence>
<protein>
    <recommendedName>
        <fullName evidence="11">Ubiquitin-conjugating enzyme E2 Z</fullName>
        <ecNumber evidence="3">2.3.2.23</ecNumber>
    </recommendedName>
    <alternativeName>
        <fullName evidence="12">E2 ubiquitin-conjugating enzyme Z</fullName>
    </alternativeName>
    <alternativeName>
        <fullName evidence="14">Ubiquitin carrier protein Z</fullName>
    </alternativeName>
    <alternativeName>
        <fullName evidence="13">Ubiquitin-protein ligase Z</fullName>
    </alternativeName>
</protein>
<feature type="region of interest" description="Disordered" evidence="15">
    <location>
        <begin position="1"/>
        <end position="36"/>
    </location>
</feature>
<dbReference type="InterPro" id="IPR016135">
    <property type="entry name" value="UBQ-conjugating_enzyme/RWD"/>
</dbReference>
<keyword evidence="9" id="KW-0067">ATP-binding</keyword>
<dbReference type="GO" id="GO:0004869">
    <property type="term" value="F:cysteine-type endopeptidase inhibitor activity"/>
    <property type="evidence" value="ECO:0007669"/>
    <property type="project" value="TreeGrafter"/>
</dbReference>
<evidence type="ECO:0000256" key="8">
    <source>
        <dbReference type="ARBA" id="ARBA00022786"/>
    </source>
</evidence>
<dbReference type="InterPro" id="IPR000608">
    <property type="entry name" value="UBC"/>
</dbReference>
<evidence type="ECO:0000313" key="18">
    <source>
        <dbReference type="Proteomes" id="UP001152798"/>
    </source>
</evidence>
<dbReference type="SUPFAM" id="SSF54495">
    <property type="entry name" value="UBC-like"/>
    <property type="match status" value="1"/>
</dbReference>
<dbReference type="GO" id="GO:0006915">
    <property type="term" value="P:apoptotic process"/>
    <property type="evidence" value="ECO:0007669"/>
    <property type="project" value="UniProtKB-KW"/>
</dbReference>
<feature type="compositionally biased region" description="Low complexity" evidence="15">
    <location>
        <begin position="19"/>
        <end position="36"/>
    </location>
</feature>
<evidence type="ECO:0000256" key="3">
    <source>
        <dbReference type="ARBA" id="ARBA00012486"/>
    </source>
</evidence>
<evidence type="ECO:0000256" key="2">
    <source>
        <dbReference type="ARBA" id="ARBA00004496"/>
    </source>
</evidence>
<dbReference type="CDD" id="cd23809">
    <property type="entry name" value="UBCc_UBE2Z"/>
    <property type="match status" value="1"/>
</dbReference>
<feature type="compositionally biased region" description="Polar residues" evidence="15">
    <location>
        <begin position="1"/>
        <end position="10"/>
    </location>
</feature>
<accession>A0A9P0HK18</accession>